<evidence type="ECO:0000313" key="3">
    <source>
        <dbReference type="Proteomes" id="UP000286268"/>
    </source>
</evidence>
<reference evidence="2 3" key="1">
    <citation type="submission" date="2018-01" db="EMBL/GenBank/DDBJ databases">
        <title>Genome Sequencing and Assembly of Anaerobacter polyendosporus strain CT4.</title>
        <authorList>
            <person name="Tachaapaikoon C."/>
            <person name="Sutheeworapong S."/>
            <person name="Jenjaroenpun P."/>
            <person name="Wongsurawat T."/>
            <person name="Nookeaw I."/>
            <person name="Cheawchanlertfa P."/>
            <person name="Kosugi A."/>
            <person name="Cheevadhanarak S."/>
            <person name="Ratanakhanokchai K."/>
        </authorList>
    </citation>
    <scope>NUCLEOTIDE SEQUENCE [LARGE SCALE GENOMIC DNA]</scope>
    <source>
        <strain evidence="2 3">CT4</strain>
    </source>
</reference>
<organism evidence="2 3">
    <name type="scientific">Clostridium manihotivorum</name>
    <dbReference type="NCBI Taxonomy" id="2320868"/>
    <lineage>
        <taxon>Bacteria</taxon>
        <taxon>Bacillati</taxon>
        <taxon>Bacillota</taxon>
        <taxon>Clostridia</taxon>
        <taxon>Eubacteriales</taxon>
        <taxon>Clostridiaceae</taxon>
        <taxon>Clostridium</taxon>
    </lineage>
</organism>
<name>A0A3R5TFL5_9CLOT</name>
<dbReference type="InterPro" id="IPR036388">
    <property type="entry name" value="WH-like_DNA-bd_sf"/>
</dbReference>
<dbReference type="InterPro" id="IPR005149">
    <property type="entry name" value="Tscrpt_reg_PadR_N"/>
</dbReference>
<dbReference type="AlphaFoldDB" id="A0A3R5TFL5"/>
<evidence type="ECO:0000259" key="1">
    <source>
        <dbReference type="Pfam" id="PF03551"/>
    </source>
</evidence>
<protein>
    <submittedName>
        <fullName evidence="2">PadR family transcriptional regulator</fullName>
    </submittedName>
</protein>
<sequence>MVVIKLSSINLIILGYLKNKEKSAYEMVKEFEVWNLNKWLKISTPSIYKNIIKLCDSGYLDSRTVKEGEMPEKTLYSLNEKGNLYFNELMEESSKNIGNIYLEFNAFLVNIENLPDEKRKEYLSNFKEKAEERRAFVESVYNYEKQHKERSGSEFLILDLYNEVYNVLEKWSEKVFDYYN</sequence>
<accession>A0A3R5TFL5</accession>
<feature type="domain" description="Transcription regulator PadR N-terminal" evidence="1">
    <location>
        <begin position="13"/>
        <end position="86"/>
    </location>
</feature>
<dbReference type="Proteomes" id="UP000286268">
    <property type="component" value="Chromosome"/>
</dbReference>
<evidence type="ECO:0000313" key="2">
    <source>
        <dbReference type="EMBL" id="QAA32235.1"/>
    </source>
</evidence>
<dbReference type="SUPFAM" id="SSF46785">
    <property type="entry name" value="Winged helix' DNA-binding domain"/>
    <property type="match status" value="1"/>
</dbReference>
<dbReference type="Pfam" id="PF03551">
    <property type="entry name" value="PadR"/>
    <property type="match status" value="1"/>
</dbReference>
<keyword evidence="3" id="KW-1185">Reference proteome</keyword>
<dbReference type="Gene3D" id="1.10.10.10">
    <property type="entry name" value="Winged helix-like DNA-binding domain superfamily/Winged helix DNA-binding domain"/>
    <property type="match status" value="1"/>
</dbReference>
<dbReference type="OrthoDB" id="9808762at2"/>
<proteinExistence type="predicted"/>
<dbReference type="EMBL" id="CP025746">
    <property type="protein sequence ID" value="QAA32235.1"/>
    <property type="molecule type" value="Genomic_DNA"/>
</dbReference>
<dbReference type="PANTHER" id="PTHR33169:SF14">
    <property type="entry name" value="TRANSCRIPTIONAL REGULATOR RV3488"/>
    <property type="match status" value="1"/>
</dbReference>
<gene>
    <name evidence="2" type="ORF">C1I91_11620</name>
</gene>
<dbReference type="InterPro" id="IPR036390">
    <property type="entry name" value="WH_DNA-bd_sf"/>
</dbReference>
<dbReference type="KEGG" id="cmah:C1I91_11620"/>
<dbReference type="PANTHER" id="PTHR33169">
    <property type="entry name" value="PADR-FAMILY TRANSCRIPTIONAL REGULATOR"/>
    <property type="match status" value="1"/>
</dbReference>
<dbReference type="InterPro" id="IPR052509">
    <property type="entry name" value="Metal_resp_DNA-bind_regulator"/>
</dbReference>